<accession>A0A438AJB9</accession>
<feature type="transmembrane region" description="Helical" evidence="10">
    <location>
        <begin position="579"/>
        <end position="601"/>
    </location>
</feature>
<keyword evidence="3" id="KW-1003">Cell membrane</keyword>
<feature type="transmembrane region" description="Helical" evidence="10">
    <location>
        <begin position="127"/>
        <end position="146"/>
    </location>
</feature>
<evidence type="ECO:0000313" key="14">
    <source>
        <dbReference type="Proteomes" id="UP000285908"/>
    </source>
</evidence>
<comment type="subcellular location">
    <subcellularLocation>
        <location evidence="1 8">Cell inner membrane</location>
        <topology evidence="1 8">Multi-pass membrane protein</topology>
    </subcellularLocation>
</comment>
<evidence type="ECO:0000256" key="7">
    <source>
        <dbReference type="ARBA" id="ARBA00023136"/>
    </source>
</evidence>
<keyword evidence="2 8" id="KW-0813">Transport</keyword>
<dbReference type="Pfam" id="PF06808">
    <property type="entry name" value="DctM"/>
    <property type="match status" value="1"/>
</dbReference>
<feature type="transmembrane region" description="Helical" evidence="10">
    <location>
        <begin position="391"/>
        <end position="413"/>
    </location>
</feature>
<dbReference type="PANTHER" id="PTHR33362">
    <property type="entry name" value="SIALIC ACID TRAP TRANSPORTER PERMEASE PROTEIN SIAT-RELATED"/>
    <property type="match status" value="1"/>
</dbReference>
<keyword evidence="14" id="KW-1185">Reference proteome</keyword>
<dbReference type="EMBL" id="RQXX01000002">
    <property type="protein sequence ID" value="RVV98881.1"/>
    <property type="molecule type" value="Genomic_DNA"/>
</dbReference>
<evidence type="ECO:0000313" key="13">
    <source>
        <dbReference type="EMBL" id="RVV98881.1"/>
    </source>
</evidence>
<feature type="domain" description="Tripartite ATP-independent periplasmic transporters DctQ component" evidence="11">
    <location>
        <begin position="61"/>
        <end position="183"/>
    </location>
</feature>
<dbReference type="Proteomes" id="UP000285908">
    <property type="component" value="Unassembled WGS sequence"/>
</dbReference>
<dbReference type="Pfam" id="PF04290">
    <property type="entry name" value="DctQ"/>
    <property type="match status" value="1"/>
</dbReference>
<evidence type="ECO:0000256" key="4">
    <source>
        <dbReference type="ARBA" id="ARBA00022519"/>
    </source>
</evidence>
<feature type="transmembrane region" description="Helical" evidence="10">
    <location>
        <begin position="195"/>
        <end position="217"/>
    </location>
</feature>
<evidence type="ECO:0000259" key="11">
    <source>
        <dbReference type="Pfam" id="PF04290"/>
    </source>
</evidence>
<dbReference type="AlphaFoldDB" id="A0A438AJB9"/>
<proteinExistence type="predicted"/>
<dbReference type="GO" id="GO:0005886">
    <property type="term" value="C:plasma membrane"/>
    <property type="evidence" value="ECO:0007669"/>
    <property type="project" value="UniProtKB-SubCell"/>
</dbReference>
<dbReference type="OrthoDB" id="7374726at2"/>
<feature type="transmembrane region" description="Helical" evidence="10">
    <location>
        <begin position="166"/>
        <end position="183"/>
    </location>
</feature>
<dbReference type="PANTHER" id="PTHR33362:SF2">
    <property type="entry name" value="TRAP TRANSPORTER LARGE PERMEASE PROTEIN"/>
    <property type="match status" value="1"/>
</dbReference>
<feature type="transmembrane region" description="Helical" evidence="10">
    <location>
        <begin position="534"/>
        <end position="551"/>
    </location>
</feature>
<dbReference type="InterPro" id="IPR004681">
    <property type="entry name" value="TRAP_DctM"/>
</dbReference>
<feature type="transmembrane region" description="Helical" evidence="10">
    <location>
        <begin position="48"/>
        <end position="73"/>
    </location>
</feature>
<keyword evidence="5 10" id="KW-0812">Transmembrane</keyword>
<feature type="transmembrane region" description="Helical" evidence="10">
    <location>
        <begin position="492"/>
        <end position="514"/>
    </location>
</feature>
<dbReference type="InterPro" id="IPR010656">
    <property type="entry name" value="DctM"/>
</dbReference>
<evidence type="ECO:0000256" key="5">
    <source>
        <dbReference type="ARBA" id="ARBA00022692"/>
    </source>
</evidence>
<dbReference type="NCBIfam" id="TIGR00786">
    <property type="entry name" value="dctM"/>
    <property type="match status" value="1"/>
</dbReference>
<keyword evidence="4 8" id="KW-0997">Cell inner membrane</keyword>
<protein>
    <submittedName>
        <fullName evidence="13">TRAP transporter large permease subunit</fullName>
    </submittedName>
</protein>
<feature type="transmembrane region" description="Helical" evidence="10">
    <location>
        <begin position="274"/>
        <end position="294"/>
    </location>
</feature>
<feature type="transmembrane region" description="Helical" evidence="10">
    <location>
        <begin position="354"/>
        <end position="379"/>
    </location>
</feature>
<name>A0A438AJB9_9RHOB</name>
<feature type="region of interest" description="Disordered" evidence="9">
    <location>
        <begin position="1"/>
        <end position="26"/>
    </location>
</feature>
<evidence type="ECO:0000256" key="9">
    <source>
        <dbReference type="SAM" id="MobiDB-lite"/>
    </source>
</evidence>
<evidence type="ECO:0000256" key="6">
    <source>
        <dbReference type="ARBA" id="ARBA00022989"/>
    </source>
</evidence>
<feature type="transmembrane region" description="Helical" evidence="10">
    <location>
        <begin position="229"/>
        <end position="253"/>
    </location>
</feature>
<dbReference type="InterPro" id="IPR055348">
    <property type="entry name" value="DctQ"/>
</dbReference>
<comment type="caution">
    <text evidence="13">The sequence shown here is derived from an EMBL/GenBank/DDBJ whole genome shotgun (WGS) entry which is preliminary data.</text>
</comment>
<feature type="transmembrane region" description="Helical" evidence="10">
    <location>
        <begin position="613"/>
        <end position="637"/>
    </location>
</feature>
<evidence type="ECO:0000256" key="8">
    <source>
        <dbReference type="RuleBase" id="RU369079"/>
    </source>
</evidence>
<sequence length="646" mass="68643">MRQGGRSEMAEESGQGEFPESGGEAHVDPRTGPAWLAALGRLHFGLDWITSTAVFVILCVMSLVVLTGVITRYVFNDALSWSEEFALWSFTWIIFLGAAVGIGRIGHVSMSLLAEMTEGRTRHALDLLRDAAIFLSLIAFATKGMVLVETVGGTSPSLHWPNPLRYSVIPASGVIGALLLLTNDTEDVRVFMRRMAALILAGITYVILEAVAPLPVISGWSQSSVMLGAFFVLMLIGTPISFCLIGSVLFTTWTGGLLPAQAVLQNAVAGAGKFILLAIPFFLSAGYLLNLGGLSTRLIDFAGSLVGHFRGGLAHVNVLNSLMLGGVSGSTSADAATTTKIIVPEMVKRGYSPAFSCAITAASALLPNVVPPAIAMLVFASVVDVSIARLFIGGVVPGLLLAAALMITSYIIARVRGYEAASKRAPASKIWSSFLRAFPVLLVVVVVLGGIRFGVTTATEAGVMTLFYVFLLGKFVFREYSWKSFFHNFRECGVEGATVTFLIAASAPFAWVLIADRVPQDLVAWLSEGVEGRMVIFLLMTAFLLVIGMFLDLTPAMLITAPLFMPVLSSFGVDPVQAGIVMIIALQLGGVTPPVGILVFVSAQVARVEPGPIFRAAIPFIIATLVVILLLEAFPVLTTGLWDLLG</sequence>
<gene>
    <name evidence="13" type="ORF">EKE94_08295</name>
</gene>
<evidence type="ECO:0000259" key="12">
    <source>
        <dbReference type="Pfam" id="PF06808"/>
    </source>
</evidence>
<evidence type="ECO:0000256" key="1">
    <source>
        <dbReference type="ARBA" id="ARBA00004429"/>
    </source>
</evidence>
<evidence type="ECO:0000256" key="3">
    <source>
        <dbReference type="ARBA" id="ARBA00022475"/>
    </source>
</evidence>
<reference evidence="13 14" key="1">
    <citation type="submission" date="2018-11" db="EMBL/GenBank/DDBJ databases">
        <title>Mesobaculum littorinae gen. nov., sp. nov., isolated from Littorina scabra that represents a novel genus of the order Rhodobacteraceae.</title>
        <authorList>
            <person name="Li F."/>
        </authorList>
    </citation>
    <scope>NUCLEOTIDE SEQUENCE [LARGE SCALE GENOMIC DNA]</scope>
    <source>
        <strain evidence="13 14">M0103</strain>
    </source>
</reference>
<comment type="function">
    <text evidence="8">Part of the tripartite ATP-independent periplasmic (TRAP) transport system.</text>
</comment>
<organism evidence="13 14">
    <name type="scientific">Mesobaculum littorinae</name>
    <dbReference type="NCBI Taxonomy" id="2486419"/>
    <lineage>
        <taxon>Bacteria</taxon>
        <taxon>Pseudomonadati</taxon>
        <taxon>Pseudomonadota</taxon>
        <taxon>Alphaproteobacteria</taxon>
        <taxon>Rhodobacterales</taxon>
        <taxon>Roseobacteraceae</taxon>
        <taxon>Mesobaculum</taxon>
    </lineage>
</organism>
<dbReference type="GO" id="GO:0022857">
    <property type="term" value="F:transmembrane transporter activity"/>
    <property type="evidence" value="ECO:0007669"/>
    <property type="project" value="UniProtKB-UniRule"/>
</dbReference>
<feature type="transmembrane region" description="Helical" evidence="10">
    <location>
        <begin position="85"/>
        <end position="106"/>
    </location>
</feature>
<keyword evidence="6 10" id="KW-1133">Transmembrane helix</keyword>
<feature type="transmembrane region" description="Helical" evidence="10">
    <location>
        <begin position="314"/>
        <end position="333"/>
    </location>
</feature>
<evidence type="ECO:0000256" key="10">
    <source>
        <dbReference type="SAM" id="Phobius"/>
    </source>
</evidence>
<feature type="transmembrane region" description="Helical" evidence="10">
    <location>
        <begin position="434"/>
        <end position="455"/>
    </location>
</feature>
<evidence type="ECO:0000256" key="2">
    <source>
        <dbReference type="ARBA" id="ARBA00022448"/>
    </source>
</evidence>
<feature type="domain" description="TRAP C4-dicarboxylate transport system permease DctM subunit" evidence="12">
    <location>
        <begin position="227"/>
        <end position="635"/>
    </location>
</feature>
<keyword evidence="7 10" id="KW-0472">Membrane</keyword>